<evidence type="ECO:0000256" key="12">
    <source>
        <dbReference type="SAM" id="Phobius"/>
    </source>
</evidence>
<dbReference type="InterPro" id="IPR032675">
    <property type="entry name" value="LRR_dom_sf"/>
</dbReference>
<dbReference type="SUPFAM" id="SSF52058">
    <property type="entry name" value="L domain-like"/>
    <property type="match status" value="2"/>
</dbReference>
<protein>
    <submittedName>
        <fullName evidence="16">Uncharacterized protein</fullName>
    </submittedName>
</protein>
<dbReference type="EMBL" id="HG739204">
    <property type="protein sequence ID" value="CDP16273.1"/>
    <property type="molecule type" value="Genomic_DNA"/>
</dbReference>
<keyword evidence="3" id="KW-1003">Cell membrane</keyword>
<evidence type="ECO:0000256" key="9">
    <source>
        <dbReference type="ARBA" id="ARBA00023136"/>
    </source>
</evidence>
<comment type="subcellular location">
    <subcellularLocation>
        <location evidence="1">Cell membrane</location>
        <topology evidence="1">Single-pass type I membrane protein</topology>
    </subcellularLocation>
</comment>
<evidence type="ECO:0000256" key="5">
    <source>
        <dbReference type="ARBA" id="ARBA00022692"/>
    </source>
</evidence>
<dbReference type="GO" id="GO:0006952">
    <property type="term" value="P:defense response"/>
    <property type="evidence" value="ECO:0007669"/>
    <property type="project" value="UniProtKB-ARBA"/>
</dbReference>
<dbReference type="Pfam" id="PF08263">
    <property type="entry name" value="LRRNT_2"/>
    <property type="match status" value="1"/>
</dbReference>
<dbReference type="FunFam" id="3.80.10.10:FF:000095">
    <property type="entry name" value="LRR receptor-like serine/threonine-protein kinase GSO1"/>
    <property type="match status" value="2"/>
</dbReference>
<accession>A0A068V8P1</accession>
<keyword evidence="10" id="KW-0325">Glycoprotein</keyword>
<dbReference type="InterPro" id="IPR003591">
    <property type="entry name" value="Leu-rich_rpt_typical-subtyp"/>
</dbReference>
<dbReference type="OrthoDB" id="1600340at2759"/>
<dbReference type="PRINTS" id="PR00019">
    <property type="entry name" value="LEURICHRPT"/>
</dbReference>
<feature type="transmembrane region" description="Helical" evidence="12">
    <location>
        <begin position="992"/>
        <end position="1014"/>
    </location>
</feature>
<dbReference type="Proteomes" id="UP000295252">
    <property type="component" value="Chromosome III"/>
</dbReference>
<dbReference type="PhylomeDB" id="A0A068V8P1"/>
<evidence type="ECO:0000256" key="10">
    <source>
        <dbReference type="ARBA" id="ARBA00023180"/>
    </source>
</evidence>
<evidence type="ECO:0000259" key="14">
    <source>
        <dbReference type="Pfam" id="PF08263"/>
    </source>
</evidence>
<dbReference type="PANTHER" id="PTHR48063">
    <property type="entry name" value="LRR RECEPTOR-LIKE KINASE"/>
    <property type="match status" value="1"/>
</dbReference>
<keyword evidence="9 12" id="KW-0472">Membrane</keyword>
<evidence type="ECO:0000256" key="4">
    <source>
        <dbReference type="ARBA" id="ARBA00022614"/>
    </source>
</evidence>
<reference evidence="17" key="1">
    <citation type="journal article" date="2014" name="Science">
        <title>The coffee genome provides insight into the convergent evolution of caffeine biosynthesis.</title>
        <authorList>
            <person name="Denoeud F."/>
            <person name="Carretero-Paulet L."/>
            <person name="Dereeper A."/>
            <person name="Droc G."/>
            <person name="Guyot R."/>
            <person name="Pietrella M."/>
            <person name="Zheng C."/>
            <person name="Alberti A."/>
            <person name="Anthony F."/>
            <person name="Aprea G."/>
            <person name="Aury J.M."/>
            <person name="Bento P."/>
            <person name="Bernard M."/>
            <person name="Bocs S."/>
            <person name="Campa C."/>
            <person name="Cenci A."/>
            <person name="Combes M.C."/>
            <person name="Crouzillat D."/>
            <person name="Da Silva C."/>
            <person name="Daddiego L."/>
            <person name="De Bellis F."/>
            <person name="Dussert S."/>
            <person name="Garsmeur O."/>
            <person name="Gayraud T."/>
            <person name="Guignon V."/>
            <person name="Jahn K."/>
            <person name="Jamilloux V."/>
            <person name="Joet T."/>
            <person name="Labadie K."/>
            <person name="Lan T."/>
            <person name="Leclercq J."/>
            <person name="Lepelley M."/>
            <person name="Leroy T."/>
            <person name="Li L.T."/>
            <person name="Librado P."/>
            <person name="Lopez L."/>
            <person name="Munoz A."/>
            <person name="Noel B."/>
            <person name="Pallavicini A."/>
            <person name="Perrotta G."/>
            <person name="Poncet V."/>
            <person name="Pot D."/>
            <person name="Priyono X."/>
            <person name="Rigoreau M."/>
            <person name="Rouard M."/>
            <person name="Rozas J."/>
            <person name="Tranchant-Dubreuil C."/>
            <person name="VanBuren R."/>
            <person name="Zhang Q."/>
            <person name="Andrade A.C."/>
            <person name="Argout X."/>
            <person name="Bertrand B."/>
            <person name="de Kochko A."/>
            <person name="Graziosi G."/>
            <person name="Henry R.J."/>
            <person name="Jayarama X."/>
            <person name="Ming R."/>
            <person name="Nagai C."/>
            <person name="Rounsley S."/>
            <person name="Sankoff D."/>
            <person name="Giuliano G."/>
            <person name="Albert V.A."/>
            <person name="Wincker P."/>
            <person name="Lashermes P."/>
        </authorList>
    </citation>
    <scope>NUCLEOTIDE SEQUENCE [LARGE SCALE GENOMIC DNA]</scope>
    <source>
        <strain evidence="17">cv. DH200-94</strain>
    </source>
</reference>
<feature type="domain" description="Leucine-rich repeat-containing N-terminal plant-type" evidence="14">
    <location>
        <begin position="36"/>
        <end position="71"/>
    </location>
</feature>
<keyword evidence="7" id="KW-0677">Repeat</keyword>
<organism evidence="16 17">
    <name type="scientific">Coffea canephora</name>
    <name type="common">Robusta coffee</name>
    <dbReference type="NCBI Taxonomy" id="49390"/>
    <lineage>
        <taxon>Eukaryota</taxon>
        <taxon>Viridiplantae</taxon>
        <taxon>Streptophyta</taxon>
        <taxon>Embryophyta</taxon>
        <taxon>Tracheophyta</taxon>
        <taxon>Spermatophyta</taxon>
        <taxon>Magnoliopsida</taxon>
        <taxon>eudicotyledons</taxon>
        <taxon>Gunneridae</taxon>
        <taxon>Pentapetalae</taxon>
        <taxon>asterids</taxon>
        <taxon>lamiids</taxon>
        <taxon>Gentianales</taxon>
        <taxon>Rubiaceae</taxon>
        <taxon>Ixoroideae</taxon>
        <taxon>Gardenieae complex</taxon>
        <taxon>Bertiereae - Coffeeae clade</taxon>
        <taxon>Coffeeae</taxon>
        <taxon>Coffea</taxon>
    </lineage>
</organism>
<dbReference type="GO" id="GO:0051707">
    <property type="term" value="P:response to other organism"/>
    <property type="evidence" value="ECO:0007669"/>
    <property type="project" value="UniProtKB-ARBA"/>
</dbReference>
<evidence type="ECO:0000256" key="2">
    <source>
        <dbReference type="ARBA" id="ARBA00009592"/>
    </source>
</evidence>
<feature type="chain" id="PRO_5001655639" evidence="13">
    <location>
        <begin position="26"/>
        <end position="1049"/>
    </location>
</feature>
<feature type="signal peptide" evidence="13">
    <location>
        <begin position="1"/>
        <end position="25"/>
    </location>
</feature>
<dbReference type="InterPro" id="IPR001611">
    <property type="entry name" value="Leu-rich_rpt"/>
</dbReference>
<evidence type="ECO:0000259" key="15">
    <source>
        <dbReference type="Pfam" id="PF23598"/>
    </source>
</evidence>
<keyword evidence="17" id="KW-1185">Reference proteome</keyword>
<dbReference type="Pfam" id="PF23598">
    <property type="entry name" value="LRR_14"/>
    <property type="match status" value="1"/>
</dbReference>
<evidence type="ECO:0000256" key="8">
    <source>
        <dbReference type="ARBA" id="ARBA00022989"/>
    </source>
</evidence>
<dbReference type="InParanoid" id="A0A068V8P1"/>
<keyword evidence="8 12" id="KW-1133">Transmembrane helix</keyword>
<keyword evidence="5 12" id="KW-0812">Transmembrane</keyword>
<feature type="compositionally biased region" description="Basic and acidic residues" evidence="11">
    <location>
        <begin position="848"/>
        <end position="867"/>
    </location>
</feature>
<comment type="similarity">
    <text evidence="2">Belongs to the RLP family.</text>
</comment>
<dbReference type="AlphaFoldDB" id="A0A068V8P1"/>
<evidence type="ECO:0000256" key="6">
    <source>
        <dbReference type="ARBA" id="ARBA00022729"/>
    </source>
</evidence>
<evidence type="ECO:0000256" key="13">
    <source>
        <dbReference type="SAM" id="SignalP"/>
    </source>
</evidence>
<dbReference type="FunFam" id="3.80.10.10:FF:000111">
    <property type="entry name" value="LRR receptor-like serine/threonine-protein kinase ERECTA"/>
    <property type="match status" value="1"/>
</dbReference>
<dbReference type="InterPro" id="IPR013210">
    <property type="entry name" value="LRR_N_plant-typ"/>
</dbReference>
<feature type="region of interest" description="Disordered" evidence="11">
    <location>
        <begin position="848"/>
        <end position="868"/>
    </location>
</feature>
<evidence type="ECO:0000256" key="3">
    <source>
        <dbReference type="ARBA" id="ARBA00022475"/>
    </source>
</evidence>
<dbReference type="SMART" id="SM00365">
    <property type="entry name" value="LRR_SD22"/>
    <property type="match status" value="7"/>
</dbReference>
<dbReference type="SUPFAM" id="SSF52047">
    <property type="entry name" value="RNI-like"/>
    <property type="match status" value="1"/>
</dbReference>
<gene>
    <name evidence="16" type="ORF">GSCOC_T00018048001</name>
</gene>
<evidence type="ECO:0000256" key="7">
    <source>
        <dbReference type="ARBA" id="ARBA00022737"/>
    </source>
</evidence>
<evidence type="ECO:0000313" key="16">
    <source>
        <dbReference type="EMBL" id="CDP16273.1"/>
    </source>
</evidence>
<proteinExistence type="inferred from homology"/>
<evidence type="ECO:0000313" key="17">
    <source>
        <dbReference type="Proteomes" id="UP000295252"/>
    </source>
</evidence>
<dbReference type="PANTHER" id="PTHR48063:SF112">
    <property type="entry name" value="RECEPTOR LIKE PROTEIN 30-LIKE"/>
    <property type="match status" value="1"/>
</dbReference>
<name>A0A068V8P1_COFCA</name>
<dbReference type="OMA" id="LWNSINM"/>
<dbReference type="Gene3D" id="3.80.10.10">
    <property type="entry name" value="Ribonuclease Inhibitor"/>
    <property type="match status" value="6"/>
</dbReference>
<evidence type="ECO:0000256" key="11">
    <source>
        <dbReference type="SAM" id="MobiDB-lite"/>
    </source>
</evidence>
<dbReference type="Pfam" id="PF00560">
    <property type="entry name" value="LRR_1"/>
    <property type="match status" value="9"/>
</dbReference>
<dbReference type="FunFam" id="3.80.10.10:FF:000041">
    <property type="entry name" value="LRR receptor-like serine/threonine-protein kinase ERECTA"/>
    <property type="match status" value="1"/>
</dbReference>
<dbReference type="InterPro" id="IPR055414">
    <property type="entry name" value="LRR_R13L4/SHOC2-like"/>
</dbReference>
<dbReference type="SMART" id="SM00369">
    <property type="entry name" value="LRR_TYP"/>
    <property type="match status" value="12"/>
</dbReference>
<sequence length="1049" mass="117210">MIKFTPFIVLWFVFLTGRIDRGCHARAYSNVSCFENERKALLEFKKCLIDKSNRLISWIGEDCCSWEGVGCGKNTRHVVKLDLRNNVVFDRQISPSLVNLQHLHYLDLSSNYFAGIEIPTFIGSLKILRYLNFSNAGFSGAIPPQLGNLSALDYLDLGKKPGGFSDWISGYQLSTKSLWWITSLSSLKHLDLSGADLGEAQDWLQALNKLHFLSSLTLEYCRIYFFPHIAHLNFTSLTSLDLGGNEFNSTIPLWLFNLTSLVYLDLSGNSLFGPIVPHSLQHWTSLSYLDLSGNRFNTSPLDPLFTLNNLVHLDLASNQIQGPLPFSLGNLTSLSVLHMGDNKFEGPIPSAIGQLRELTELDLSDNGFNGTIPSSLWRLSELKSLDLSFNPLNGELRDIHFAKLTQLKVLRLSSTLLALNVSSSWVPPFQLRDIRMDSIKIGPKFPLWLQTQKTVEYLFMSNASISDTIPDWFERVCHGIKSLVFSNNYIRGKPPMCKGNYMILFSLDSNKFEGPLQLLPTDIAKFDNHFIGSIPDSLCSLQMLAILDLSNNQLSGRIPSCIGKIKTLGALLLANNNLYGHIPISLGHLNVLVSLHMNRNNFTGMVPFSLRYLKKLQYLDLGNNGLEGLIPSWIGDELSSLRILVLESNNFHGDISVSLCKLSSLQVLNLEDNNLTGHIPRCFNNFTAMTESNSVTYISVPVYIMPQVQAVYGYNEEISVLIKGENLKYTTTNVPYVRFMGLSKNKLSGEIPVELTSLVGLQGLDLSRNHLSGRIPENIGNLKQLESLDLSKNDLSGPIPQSLSNLNFLGWLNLSFNKLTGRIPSGRQLQTLDDPTIYMGNSGLCGEPLDRSCPDESDGKSNGRESGELEYSSRNLLRVTTISLSKNNLVGEIPDGIMDLVDLQTLNLSHNHLTGRIPEKIGNLKLLESLDLSMNELFGAIPDSLSALNWLNFLNFGLCGKPLPNDCLEHILPTENGHIHDDTGHGESNWSWFYACIEPGYAVGLLGVLGILQFKKSWRYAYFKFLENAYDKICIMIALKANQLRRNFH</sequence>
<feature type="domain" description="Disease resistance R13L4/SHOC-2-like LRR" evidence="15">
    <location>
        <begin position="265"/>
        <end position="452"/>
    </location>
</feature>
<evidence type="ECO:0000256" key="1">
    <source>
        <dbReference type="ARBA" id="ARBA00004251"/>
    </source>
</evidence>
<dbReference type="InterPro" id="IPR046956">
    <property type="entry name" value="RLP23-like"/>
</dbReference>
<keyword evidence="6 13" id="KW-0732">Signal</keyword>
<keyword evidence="4" id="KW-0433">Leucine-rich repeat</keyword>
<dbReference type="Pfam" id="PF13855">
    <property type="entry name" value="LRR_8"/>
    <property type="match status" value="1"/>
</dbReference>
<dbReference type="GO" id="GO:0005886">
    <property type="term" value="C:plasma membrane"/>
    <property type="evidence" value="ECO:0007669"/>
    <property type="project" value="UniProtKB-SubCell"/>
</dbReference>
<dbReference type="Gramene" id="CDP16273">
    <property type="protein sequence ID" value="CDP16273"/>
    <property type="gene ID" value="GSCOC_T00018048001"/>
</dbReference>